<dbReference type="Pfam" id="PF02779">
    <property type="entry name" value="Transket_pyr"/>
    <property type="match status" value="1"/>
</dbReference>
<evidence type="ECO:0000256" key="1">
    <source>
        <dbReference type="ARBA" id="ARBA00001964"/>
    </source>
</evidence>
<dbReference type="GO" id="GO:0004739">
    <property type="term" value="F:pyruvate dehydrogenase (acetyl-transferring) activity"/>
    <property type="evidence" value="ECO:0007669"/>
    <property type="project" value="UniProtKB-EC"/>
</dbReference>
<keyword evidence="6" id="KW-0670">Pyruvate</keyword>
<dbReference type="HOGENOM" id="CLU_012907_2_1_3"/>
<feature type="domain" description="Transketolase-like pyrimidine-binding" evidence="5">
    <location>
        <begin position="330"/>
        <end position="506"/>
    </location>
</feature>
<dbReference type="eggNOG" id="COG1071">
    <property type="taxonomic scope" value="Bacteria"/>
</dbReference>
<evidence type="ECO:0000259" key="5">
    <source>
        <dbReference type="SMART" id="SM00861"/>
    </source>
</evidence>
<dbReference type="GO" id="GO:0004591">
    <property type="term" value="F:oxoglutarate dehydrogenase (succinyl-transferring) activity"/>
    <property type="evidence" value="ECO:0007669"/>
    <property type="project" value="UniProtKB-EC"/>
</dbReference>
<dbReference type="STRING" id="111780.Sta7437_0421"/>
<dbReference type="EC" id="1.2.4.1" evidence="6"/>
<keyword evidence="3" id="KW-0786">Thiamine pyrophosphate</keyword>
<dbReference type="eggNOG" id="COG0022">
    <property type="taxonomic scope" value="Bacteria"/>
</dbReference>
<dbReference type="CDD" id="cd02000">
    <property type="entry name" value="TPP_E1_PDC_ADC_BCADC"/>
    <property type="match status" value="1"/>
</dbReference>
<dbReference type="Pfam" id="PF02780">
    <property type="entry name" value="Transketolase_C"/>
    <property type="match status" value="1"/>
</dbReference>
<dbReference type="AlphaFoldDB" id="K9XN50"/>
<dbReference type="Gene3D" id="3.40.50.920">
    <property type="match status" value="1"/>
</dbReference>
<keyword evidence="7" id="KW-1185">Reference proteome</keyword>
<dbReference type="InterPro" id="IPR001017">
    <property type="entry name" value="DH_E1"/>
</dbReference>
<name>K9XN50_STAC7</name>
<dbReference type="SUPFAM" id="SSF52518">
    <property type="entry name" value="Thiamin diphosphate-binding fold (THDP-binding)"/>
    <property type="match status" value="2"/>
</dbReference>
<dbReference type="OrthoDB" id="8732661at2"/>
<evidence type="ECO:0000256" key="2">
    <source>
        <dbReference type="ARBA" id="ARBA00023002"/>
    </source>
</evidence>
<evidence type="ECO:0000313" key="6">
    <source>
        <dbReference type="EMBL" id="AFZ34030.1"/>
    </source>
</evidence>
<evidence type="ECO:0000256" key="3">
    <source>
        <dbReference type="ARBA" id="ARBA00023052"/>
    </source>
</evidence>
<dbReference type="InterPro" id="IPR050642">
    <property type="entry name" value="PDH_E1_Alpha_Subunit"/>
</dbReference>
<protein>
    <submittedName>
        <fullName evidence="6">Pyruvate dehydrogenase (Acetyl-transferring)</fullName>
        <ecNumber evidence="6">1.2.4.1</ecNumber>
    </submittedName>
</protein>
<comment type="catalytic activity">
    <reaction evidence="4">
        <text>N(6)-[(R)-lipoyl]-L-lysyl-[protein] + 2-oxoglutarate + H(+) = N(6)-[(R)-S(8)-succinyldihydrolipoyl]-L-lysyl-[protein] + CO2</text>
        <dbReference type="Rhea" id="RHEA:12188"/>
        <dbReference type="Rhea" id="RHEA-COMP:10474"/>
        <dbReference type="Rhea" id="RHEA-COMP:20092"/>
        <dbReference type="ChEBI" id="CHEBI:15378"/>
        <dbReference type="ChEBI" id="CHEBI:16526"/>
        <dbReference type="ChEBI" id="CHEBI:16810"/>
        <dbReference type="ChEBI" id="CHEBI:83099"/>
        <dbReference type="ChEBI" id="CHEBI:83120"/>
        <dbReference type="EC" id="1.2.4.2"/>
    </reaction>
</comment>
<dbReference type="KEGG" id="scs:Sta7437_0421"/>
<comment type="cofactor">
    <cofactor evidence="1">
        <name>thiamine diphosphate</name>
        <dbReference type="ChEBI" id="CHEBI:58937"/>
    </cofactor>
</comment>
<dbReference type="InterPro" id="IPR009014">
    <property type="entry name" value="Transketo_C/PFOR_II"/>
</dbReference>
<evidence type="ECO:0000256" key="4">
    <source>
        <dbReference type="ARBA" id="ARBA00051911"/>
    </source>
</evidence>
<proteinExistence type="predicted"/>
<dbReference type="InterPro" id="IPR005475">
    <property type="entry name" value="Transketolase-like_Pyr-bd"/>
</dbReference>
<dbReference type="SMART" id="SM00861">
    <property type="entry name" value="Transket_pyr"/>
    <property type="match status" value="1"/>
</dbReference>
<keyword evidence="2 6" id="KW-0560">Oxidoreductase</keyword>
<dbReference type="PATRIC" id="fig|111780.3.peg.436"/>
<accession>K9XN50</accession>
<gene>
    <name evidence="6" type="ordered locus">Sta7437_0421</name>
</gene>
<dbReference type="Proteomes" id="UP000010473">
    <property type="component" value="Chromosome"/>
</dbReference>
<dbReference type="Gene3D" id="3.40.50.970">
    <property type="match status" value="2"/>
</dbReference>
<dbReference type="GO" id="GO:0006086">
    <property type="term" value="P:pyruvate decarboxylation to acetyl-CoA"/>
    <property type="evidence" value="ECO:0007669"/>
    <property type="project" value="TreeGrafter"/>
</dbReference>
<dbReference type="SUPFAM" id="SSF52922">
    <property type="entry name" value="TK C-terminal domain-like"/>
    <property type="match status" value="1"/>
</dbReference>
<evidence type="ECO:0000313" key="7">
    <source>
        <dbReference type="Proteomes" id="UP000010473"/>
    </source>
</evidence>
<dbReference type="PANTHER" id="PTHR11516">
    <property type="entry name" value="PYRUVATE DEHYDROGENASE E1 COMPONENT, ALPHA SUBUNIT BACTERIAL AND ORGANELLAR"/>
    <property type="match status" value="1"/>
</dbReference>
<dbReference type="InterPro" id="IPR029061">
    <property type="entry name" value="THDP-binding"/>
</dbReference>
<dbReference type="InterPro" id="IPR033248">
    <property type="entry name" value="Transketolase_C"/>
</dbReference>
<organism evidence="6 7">
    <name type="scientific">Stanieria cyanosphaera (strain ATCC 29371 / PCC 7437)</name>
    <dbReference type="NCBI Taxonomy" id="111780"/>
    <lineage>
        <taxon>Bacteria</taxon>
        <taxon>Bacillati</taxon>
        <taxon>Cyanobacteriota</taxon>
        <taxon>Cyanophyceae</taxon>
        <taxon>Pleurocapsales</taxon>
        <taxon>Dermocarpellaceae</taxon>
        <taxon>Stanieria</taxon>
    </lineage>
</organism>
<reference evidence="7" key="1">
    <citation type="journal article" date="2013" name="Proc. Natl. Acad. Sci. U.S.A.">
        <title>Improving the coverage of the cyanobacterial phylum using diversity-driven genome sequencing.</title>
        <authorList>
            <person name="Shih P.M."/>
            <person name="Wu D."/>
            <person name="Latifi A."/>
            <person name="Axen S.D."/>
            <person name="Fewer D.P."/>
            <person name="Talla E."/>
            <person name="Calteau A."/>
            <person name="Cai F."/>
            <person name="Tandeau de Marsac N."/>
            <person name="Rippka R."/>
            <person name="Herdman M."/>
            <person name="Sivonen K."/>
            <person name="Coursin T."/>
            <person name="Laurent T."/>
            <person name="Goodwin L."/>
            <person name="Nolan M."/>
            <person name="Davenport K.W."/>
            <person name="Han C.S."/>
            <person name="Rubin E.M."/>
            <person name="Eisen J.A."/>
            <person name="Woyke T."/>
            <person name="Gugger M."/>
            <person name="Kerfeld C.A."/>
        </authorList>
    </citation>
    <scope>NUCLEOTIDE SEQUENCE [LARGE SCALE GENOMIC DNA]</scope>
    <source>
        <strain evidence="7">ATCC 29371 / PCC 7437</strain>
    </source>
</reference>
<dbReference type="Pfam" id="PF00676">
    <property type="entry name" value="E1_dh"/>
    <property type="match status" value="1"/>
</dbReference>
<dbReference type="EMBL" id="CP003653">
    <property type="protein sequence ID" value="AFZ34030.1"/>
    <property type="molecule type" value="Genomic_DNA"/>
</dbReference>
<dbReference type="RefSeq" id="WP_015191703.1">
    <property type="nucleotide sequence ID" value="NC_019748.1"/>
</dbReference>
<dbReference type="PANTHER" id="PTHR11516:SF2">
    <property type="entry name" value="PYRUVATE DEHYDROGENASE ALPHA SUBUNIT"/>
    <property type="match status" value="1"/>
</dbReference>
<sequence>MESLLKEFTTSLVKQLTPEIKKRIIRKALLSRFLEEKLLELYSQGKLFGTVHTCIGQEFSGAVITEFLQPGDSIFSNHRCHGHFLSWTENVTGLIAEIMGKQAGVCSGRGGSQHLCQDGFFSNGIQGGIVPVATGLAFARKLDGKGKIATVFIGDGTLGEGVIYEAFNLAAKWELPLLVVLENNGYAQSTCQTETLAGDICDRAAAFGIGTAKGDTWNWEQLYAIADDLVNYVRDEGKPAFLQIDTFRLKAHSKGDDNRPRSVVEPYEQKDPLNLLLAESNPEIIALQQEIEQLIDKAVAEAEASPYPEVKLPTIQEQKIEWQEATVSKQRLVKAINQTFKDLMQEQPKMLFIGEDVKSPYGGAFKVAQELSDLFAERVFNTPISEAAIVGLSTGLAMEGYYPFVEIMFGDFTTLILDQILNHASKFRYMYDEKVTANAVIRTPMGGGRGYGPTHSQTLDRHFLGIPGLRVIAINNLLEPKPIYQTILETSLDTTLVIENKLLYSQYLRQELPEGFKRFVSNEPLPTVWLKPETVAVDVTLIGYGGMSETLVKVCDRLFEEHDLIAQIICPTQIYPFNIKPCLEIIAQSRILAIVEEGQGFAGFGAEIVAQLAEADASFLSKVTRIVPPATSIPASGSVEKDILPNVDKIIAAIVEM</sequence>